<feature type="region of interest" description="Disordered" evidence="1">
    <location>
        <begin position="424"/>
        <end position="443"/>
    </location>
</feature>
<feature type="region of interest" description="Disordered" evidence="1">
    <location>
        <begin position="185"/>
        <end position="223"/>
    </location>
</feature>
<dbReference type="Pfam" id="PF02120">
    <property type="entry name" value="Flg_hook"/>
    <property type="match status" value="1"/>
</dbReference>
<dbReference type="Proteomes" id="UP001557465">
    <property type="component" value="Unassembled WGS sequence"/>
</dbReference>
<dbReference type="RefSeq" id="WP_368391500.1">
    <property type="nucleotide sequence ID" value="NZ_JBFRYC010000003.1"/>
</dbReference>
<gene>
    <name evidence="3" type="ORF">AB4874_07425</name>
</gene>
<reference evidence="3 4" key="1">
    <citation type="journal article" date="2011" name="Int. J. Syst. Evol. Microbiol.">
        <title>Zhongshania antarctica gen. nov., sp. nov. and Zhongshania guokunii sp. nov., gammaproteobacteria respectively isolated from coastal attached (fast) ice and surface seawater of the Antarctic.</title>
        <authorList>
            <person name="Li H.J."/>
            <person name="Zhang X.Y."/>
            <person name="Chen C.X."/>
            <person name="Zhang Y.J."/>
            <person name="Gao Z.M."/>
            <person name="Yu Y."/>
            <person name="Chen X.L."/>
            <person name="Chen B."/>
            <person name="Zhang Y.Z."/>
        </authorList>
    </citation>
    <scope>NUCLEOTIDE SEQUENCE [LARGE SCALE GENOMIC DNA]</scope>
    <source>
        <strain evidence="3 4">15-R06ZXC-3</strain>
    </source>
</reference>
<organism evidence="3 4">
    <name type="scientific">Thioclava arctica</name>
    <dbReference type="NCBI Taxonomy" id="3238301"/>
    <lineage>
        <taxon>Bacteria</taxon>
        <taxon>Pseudomonadati</taxon>
        <taxon>Pseudomonadota</taxon>
        <taxon>Alphaproteobacteria</taxon>
        <taxon>Rhodobacterales</taxon>
        <taxon>Paracoccaceae</taxon>
        <taxon>Thioclava</taxon>
    </lineage>
</organism>
<feature type="domain" description="Flagellar hook-length control protein-like C-terminal" evidence="2">
    <location>
        <begin position="574"/>
        <end position="645"/>
    </location>
</feature>
<feature type="region of interest" description="Disordered" evidence="1">
    <location>
        <begin position="235"/>
        <end position="280"/>
    </location>
</feature>
<dbReference type="InterPro" id="IPR021136">
    <property type="entry name" value="Flagellar_hook_control-like_C"/>
</dbReference>
<protein>
    <submittedName>
        <fullName evidence="3">Flagellar hook-length control protein FliK</fullName>
    </submittedName>
</protein>
<evidence type="ECO:0000259" key="2">
    <source>
        <dbReference type="Pfam" id="PF02120"/>
    </source>
</evidence>
<evidence type="ECO:0000313" key="3">
    <source>
        <dbReference type="EMBL" id="MEX1661483.1"/>
    </source>
</evidence>
<keyword evidence="3" id="KW-0966">Cell projection</keyword>
<feature type="region of interest" description="Disordered" evidence="1">
    <location>
        <begin position="453"/>
        <end position="489"/>
    </location>
</feature>
<feature type="region of interest" description="Disordered" evidence="1">
    <location>
        <begin position="153"/>
        <end position="172"/>
    </location>
</feature>
<evidence type="ECO:0000256" key="1">
    <source>
        <dbReference type="SAM" id="MobiDB-lite"/>
    </source>
</evidence>
<proteinExistence type="predicted"/>
<comment type="caution">
    <text evidence="3">The sequence shown here is derived from an EMBL/GenBank/DDBJ whole genome shotgun (WGS) entry which is preliminary data.</text>
</comment>
<feature type="compositionally biased region" description="Polar residues" evidence="1">
    <location>
        <begin position="243"/>
        <end position="255"/>
    </location>
</feature>
<feature type="compositionally biased region" description="Polar residues" evidence="1">
    <location>
        <begin position="189"/>
        <end position="223"/>
    </location>
</feature>
<feature type="compositionally biased region" description="Basic and acidic residues" evidence="1">
    <location>
        <begin position="456"/>
        <end position="465"/>
    </location>
</feature>
<dbReference type="Gene3D" id="3.30.750.140">
    <property type="match status" value="1"/>
</dbReference>
<feature type="region of interest" description="Disordered" evidence="1">
    <location>
        <begin position="521"/>
        <end position="550"/>
    </location>
</feature>
<keyword evidence="4" id="KW-1185">Reference proteome</keyword>
<dbReference type="CDD" id="cd17470">
    <property type="entry name" value="T3SS_Flik_C"/>
    <property type="match status" value="1"/>
</dbReference>
<sequence>MLDKPQTESLETMIPIATTDPLAQKSSASGRAGGAAWMQTDPLGAQFSLDFGLRTQKAVATDVATRTALQGSGSVLTDATLKDALSVDVGATQNLTTKTPPSNVQIGPEIANFATHLPAVETLSDQVIAPTQIVQGTPNLASLQAANDGAIMQADPASSAQQKPSEHDSMSSDIAFQPVSDTVAAWPPTATNMPSRDSSAAPVLTTQTASPEDKLSAQSNQIAQDTAETLQPIRHSLDDSTVRSRQSIAPNTNASDRPLKEDALPVSEKPSRGKNQSANSTRFEQNAALHATDHVRQKLDTVQSTKVTTSLQAGPTGSASTDTSLYAVTALGQTFQALANAASAPLAHVENTQNSQIPAPARQHQVDVLPLQADAKALGQSVQITPNVRPMHQPVEYIGDSGTAETATLQPELKGDITIQKENSKSEDFAARGPAFPKPESVAIAGGPQAASLVNDKTKSSDHTASDLTSLSSHDGETARKVATPTQPIPIAAQPTAPAATINPAHVQQMQAIEQDTDAALDPTGDVSVDTAGATQGSSSVRGEATGHTATATPNMAQSVSRQVAIAVAQMPDQPVEIALSPEELGRVRLVLHASEHGMVVSVQAERPETLDLMRRNIGMLAADMRDLGYSELNFTFSDHPQQQSRHPEPEASAEMISGRGNRNTDAPATVRPPPMPPLAENASGLDLRI</sequence>
<dbReference type="InterPro" id="IPR038610">
    <property type="entry name" value="FliK-like_C_sf"/>
</dbReference>
<feature type="region of interest" description="Disordered" evidence="1">
    <location>
        <begin position="638"/>
        <end position="690"/>
    </location>
</feature>
<evidence type="ECO:0000313" key="4">
    <source>
        <dbReference type="Proteomes" id="UP001557465"/>
    </source>
</evidence>
<name>A0ABV3TKK2_9RHOB</name>
<keyword evidence="3" id="KW-0969">Cilium</keyword>
<keyword evidence="3" id="KW-0282">Flagellum</keyword>
<accession>A0ABV3TKK2</accession>
<dbReference type="EMBL" id="JBFRYC010000003">
    <property type="protein sequence ID" value="MEX1661483.1"/>
    <property type="molecule type" value="Genomic_DNA"/>
</dbReference>